<name>A0A1W0WC84_HYPEX</name>
<organism evidence="1 2">
    <name type="scientific">Hypsibius exemplaris</name>
    <name type="common">Freshwater tardigrade</name>
    <dbReference type="NCBI Taxonomy" id="2072580"/>
    <lineage>
        <taxon>Eukaryota</taxon>
        <taxon>Metazoa</taxon>
        <taxon>Ecdysozoa</taxon>
        <taxon>Tardigrada</taxon>
        <taxon>Eutardigrada</taxon>
        <taxon>Parachela</taxon>
        <taxon>Hypsibioidea</taxon>
        <taxon>Hypsibiidae</taxon>
        <taxon>Hypsibius</taxon>
    </lineage>
</organism>
<protein>
    <submittedName>
        <fullName evidence="1">Uncharacterized protein</fullName>
    </submittedName>
</protein>
<proteinExistence type="predicted"/>
<sequence>MQPNGYLTILDRDGVEIWKSCGSAPPSGKPYRSNPQLSAELLVGSVGMQQSHENVCITQIRTRADLRSAMWWPSWCTFYESKTRC</sequence>
<evidence type="ECO:0000313" key="1">
    <source>
        <dbReference type="EMBL" id="OQV12772.1"/>
    </source>
</evidence>
<accession>A0A1W0WC84</accession>
<keyword evidence="2" id="KW-1185">Reference proteome</keyword>
<gene>
    <name evidence="1" type="ORF">BV898_13001</name>
</gene>
<dbReference type="EMBL" id="MTYJ01000137">
    <property type="protein sequence ID" value="OQV12772.1"/>
    <property type="molecule type" value="Genomic_DNA"/>
</dbReference>
<dbReference type="Proteomes" id="UP000192578">
    <property type="component" value="Unassembled WGS sequence"/>
</dbReference>
<comment type="caution">
    <text evidence="1">The sequence shown here is derived from an EMBL/GenBank/DDBJ whole genome shotgun (WGS) entry which is preliminary data.</text>
</comment>
<reference evidence="2" key="1">
    <citation type="submission" date="2017-01" db="EMBL/GenBank/DDBJ databases">
        <title>Comparative genomics of anhydrobiosis in the tardigrade Hypsibius dujardini.</title>
        <authorList>
            <person name="Yoshida Y."/>
            <person name="Koutsovoulos G."/>
            <person name="Laetsch D."/>
            <person name="Stevens L."/>
            <person name="Kumar S."/>
            <person name="Horikawa D."/>
            <person name="Ishino K."/>
            <person name="Komine S."/>
            <person name="Tomita M."/>
            <person name="Blaxter M."/>
            <person name="Arakawa K."/>
        </authorList>
    </citation>
    <scope>NUCLEOTIDE SEQUENCE [LARGE SCALE GENOMIC DNA]</scope>
    <source>
        <strain evidence="2">Z151</strain>
    </source>
</reference>
<evidence type="ECO:0000313" key="2">
    <source>
        <dbReference type="Proteomes" id="UP000192578"/>
    </source>
</evidence>
<dbReference type="AlphaFoldDB" id="A0A1W0WC84"/>